<evidence type="ECO:0000313" key="2">
    <source>
        <dbReference type="Proteomes" id="UP000001890"/>
    </source>
</evidence>
<sequence>MGTDIDIVSLLRQVLQEIGCADKMDDVVSPHLPLCINLRDGSEIRIDTSSDGVLFIAPMPSVTEEILAHASTLLARFLLRPPNPLFSPCRPVIVWYEDGLSLQAQLIADAQRMPEFRDALEYFFDETCALLHIVRD</sequence>
<dbReference type="GeneID" id="57876797"/>
<evidence type="ECO:0000313" key="1">
    <source>
        <dbReference type="EMBL" id="CBA15999.1"/>
    </source>
</evidence>
<dbReference type="EMBL" id="FP565176">
    <property type="protein sequence ID" value="CBA15999.1"/>
    <property type="molecule type" value="Genomic_DNA"/>
</dbReference>
<reference evidence="1 2" key="1">
    <citation type="journal article" date="2009" name="BMC Genomics">
        <title>The complete genome sequence of Xanthomonas albilineans provides new insights into the reductive genome evolution of the xylem-limited Xanthomonadaceae.</title>
        <authorList>
            <person name="Pieretti I."/>
            <person name="Royer M."/>
            <person name="Barbe V."/>
            <person name="Carrere S."/>
            <person name="Koebnik R."/>
            <person name="Cociancich S."/>
            <person name="Couloux A."/>
            <person name="Darrasse A."/>
            <person name="Gouzy J."/>
            <person name="Jacques M.A."/>
            <person name="Lauber E."/>
            <person name="Manceau C."/>
            <person name="Mangenot S."/>
            <person name="Poussier S."/>
            <person name="Segurens B."/>
            <person name="Szurek B."/>
            <person name="Verdier V."/>
            <person name="Arlat M."/>
            <person name="Rott P."/>
        </authorList>
    </citation>
    <scope>NUCLEOTIDE SEQUENCE [LARGE SCALE GENOMIC DNA]</scope>
    <source>
        <strain evidence="2">GPE PC73 / CFBP 7063</strain>
    </source>
</reference>
<dbReference type="SUPFAM" id="SSF69635">
    <property type="entry name" value="Type III secretory system chaperone-like"/>
    <property type="match status" value="1"/>
</dbReference>
<dbReference type="AlphaFoldDB" id="D2UDE9"/>
<gene>
    <name evidence="1" type="primary">xsaR</name>
    <name evidence="1" type="ordered locus">XALc_1494</name>
</gene>
<protein>
    <submittedName>
        <fullName evidence="1">Probable xanthomonas secretion apparatus protein</fullName>
    </submittedName>
</protein>
<proteinExistence type="predicted"/>
<dbReference type="Gene3D" id="3.30.1460.10">
    <property type="match status" value="1"/>
</dbReference>
<dbReference type="KEGG" id="xal:XALC_1494"/>
<accession>D2UDE9</accession>
<dbReference type="STRING" id="380358.XALC_1494"/>
<dbReference type="Proteomes" id="UP000001890">
    <property type="component" value="Chromosome"/>
</dbReference>
<dbReference type="RefSeq" id="WP_012916002.1">
    <property type="nucleotide sequence ID" value="NC_013722.1"/>
</dbReference>
<keyword evidence="2" id="KW-1185">Reference proteome</keyword>
<organism evidence="1 2">
    <name type="scientific">Xanthomonas albilineans (strain GPE PC73 / CFBP 7063)</name>
    <dbReference type="NCBI Taxonomy" id="380358"/>
    <lineage>
        <taxon>Bacteria</taxon>
        <taxon>Pseudomonadati</taxon>
        <taxon>Pseudomonadota</taxon>
        <taxon>Gammaproteobacteria</taxon>
        <taxon>Lysobacterales</taxon>
        <taxon>Lysobacteraceae</taxon>
        <taxon>Xanthomonas</taxon>
    </lineage>
</organism>
<name>D2UDE9_XANAP</name>